<keyword evidence="1" id="KW-1133">Transmembrane helix</keyword>
<reference evidence="2 3" key="2">
    <citation type="submission" date="2017-09" db="EMBL/GenBank/DDBJ databases">
        <title>Extensive intraspecific genome diversity in a model arbuscular mycorrhizal fungus.</title>
        <authorList>
            <person name="Chen E.C."/>
            <person name="Morin E."/>
            <person name="Beaudet D."/>
            <person name="Noel J."/>
            <person name="Ndikumana S."/>
            <person name="Charron P."/>
            <person name="St-Onge C."/>
            <person name="Giorgi J."/>
            <person name="Grigoriev I.V."/>
            <person name="Roux C."/>
            <person name="Martin F.M."/>
            <person name="Corradi N."/>
        </authorList>
    </citation>
    <scope>NUCLEOTIDE SEQUENCE [LARGE SCALE GENOMIC DNA]</scope>
    <source>
        <strain evidence="2 3">A5</strain>
    </source>
</reference>
<sequence>LIVMHSFVVAENSCTIQKRMWVGSVGFGCGLVLVRVWVWVSVGWECGVLGWECGFAWCGCFGWECGFGCICLIVMHVFVVAIIDGEILYHSKTLVYSESVLSKISMINAYIFVSKMPRQCNKRHKNVREAPYVVNSHRMVYLHYWRLQNQKAMILQCTVVKKIICTVYL</sequence>
<feature type="transmembrane region" description="Helical" evidence="1">
    <location>
        <begin position="54"/>
        <end position="83"/>
    </location>
</feature>
<evidence type="ECO:0000256" key="1">
    <source>
        <dbReference type="SAM" id="Phobius"/>
    </source>
</evidence>
<dbReference type="AlphaFoldDB" id="A0A2N0NHX5"/>
<evidence type="ECO:0000313" key="2">
    <source>
        <dbReference type="EMBL" id="PKB94181.1"/>
    </source>
</evidence>
<name>A0A2N0NHX5_9GLOM</name>
<comment type="caution">
    <text evidence="2">The sequence shown here is derived from an EMBL/GenBank/DDBJ whole genome shotgun (WGS) entry which is preliminary data.</text>
</comment>
<feature type="transmembrane region" description="Helical" evidence="1">
    <location>
        <begin position="21"/>
        <end position="42"/>
    </location>
</feature>
<keyword evidence="1" id="KW-0812">Transmembrane</keyword>
<feature type="non-terminal residue" evidence="2">
    <location>
        <position position="1"/>
    </location>
</feature>
<keyword evidence="1" id="KW-0472">Membrane</keyword>
<accession>A0A2N0NHX5</accession>
<proteinExistence type="predicted"/>
<organism evidence="2 3">
    <name type="scientific">Rhizophagus irregularis</name>
    <dbReference type="NCBI Taxonomy" id="588596"/>
    <lineage>
        <taxon>Eukaryota</taxon>
        <taxon>Fungi</taxon>
        <taxon>Fungi incertae sedis</taxon>
        <taxon>Mucoromycota</taxon>
        <taxon>Glomeromycotina</taxon>
        <taxon>Glomeromycetes</taxon>
        <taxon>Glomerales</taxon>
        <taxon>Glomeraceae</taxon>
        <taxon>Rhizophagus</taxon>
    </lineage>
</organism>
<gene>
    <name evidence="2" type="ORF">RhiirA5_386813</name>
</gene>
<evidence type="ECO:0000313" key="3">
    <source>
        <dbReference type="Proteomes" id="UP000232722"/>
    </source>
</evidence>
<protein>
    <submittedName>
        <fullName evidence="2">Uncharacterized protein</fullName>
    </submittedName>
</protein>
<reference evidence="2 3" key="1">
    <citation type="submission" date="2016-04" db="EMBL/GenBank/DDBJ databases">
        <title>Genome analyses suggest a sexual origin of heterokaryosis in a supposedly ancient asexual fungus.</title>
        <authorList>
            <person name="Ropars J."/>
            <person name="Sedzielewska K."/>
            <person name="Noel J."/>
            <person name="Charron P."/>
            <person name="Farinelli L."/>
            <person name="Marton T."/>
            <person name="Kruger M."/>
            <person name="Pelin A."/>
            <person name="Brachmann A."/>
            <person name="Corradi N."/>
        </authorList>
    </citation>
    <scope>NUCLEOTIDE SEQUENCE [LARGE SCALE GENOMIC DNA]</scope>
    <source>
        <strain evidence="2 3">A5</strain>
    </source>
</reference>
<dbReference type="Proteomes" id="UP000232722">
    <property type="component" value="Unassembled WGS sequence"/>
</dbReference>
<dbReference type="EMBL" id="LLXJ01006500">
    <property type="protein sequence ID" value="PKB94181.1"/>
    <property type="molecule type" value="Genomic_DNA"/>
</dbReference>